<reference evidence="2" key="1">
    <citation type="submission" date="2020-12" db="EMBL/GenBank/DDBJ databases">
        <authorList>
            <person name="Iha C."/>
        </authorList>
    </citation>
    <scope>NUCLEOTIDE SEQUENCE</scope>
</reference>
<accession>A0A8S1IMW0</accession>
<evidence type="ECO:0000256" key="1">
    <source>
        <dbReference type="SAM" id="MobiDB-lite"/>
    </source>
</evidence>
<proteinExistence type="predicted"/>
<dbReference type="Proteomes" id="UP000708148">
    <property type="component" value="Unassembled WGS sequence"/>
</dbReference>
<dbReference type="EMBL" id="CAJHUC010000428">
    <property type="protein sequence ID" value="CAD7696057.1"/>
    <property type="molecule type" value="Genomic_DNA"/>
</dbReference>
<dbReference type="AlphaFoldDB" id="A0A8S1IMW0"/>
<feature type="compositionally biased region" description="Basic residues" evidence="1">
    <location>
        <begin position="177"/>
        <end position="189"/>
    </location>
</feature>
<feature type="region of interest" description="Disordered" evidence="1">
    <location>
        <begin position="95"/>
        <end position="135"/>
    </location>
</feature>
<gene>
    <name evidence="2" type="ORF">OSTQU699_LOCUS1418</name>
</gene>
<organism evidence="2 3">
    <name type="scientific">Ostreobium quekettii</name>
    <dbReference type="NCBI Taxonomy" id="121088"/>
    <lineage>
        <taxon>Eukaryota</taxon>
        <taxon>Viridiplantae</taxon>
        <taxon>Chlorophyta</taxon>
        <taxon>core chlorophytes</taxon>
        <taxon>Ulvophyceae</taxon>
        <taxon>TCBD clade</taxon>
        <taxon>Bryopsidales</taxon>
        <taxon>Ostreobineae</taxon>
        <taxon>Ostreobiaceae</taxon>
        <taxon>Ostreobium</taxon>
    </lineage>
</organism>
<comment type="caution">
    <text evidence="2">The sequence shown here is derived from an EMBL/GenBank/DDBJ whole genome shotgun (WGS) entry which is preliminary data.</text>
</comment>
<protein>
    <submittedName>
        <fullName evidence="2">Uncharacterized protein</fullName>
    </submittedName>
</protein>
<evidence type="ECO:0000313" key="3">
    <source>
        <dbReference type="Proteomes" id="UP000708148"/>
    </source>
</evidence>
<name>A0A8S1IMW0_9CHLO</name>
<sequence>MGLLPALEVGSRITATGVTRVGAQWAAVGALKAQIAARGLRVNGGRHRAIARTDCRTQMASATAPLSVDGGQGIWTVARLARMASAVKELEVAKGERTRSGAGGTASGEVERGGAMGGTVPRPLGTSKGGIVGRGWVGSGGGSGVARRVGIGARGGGRRDVLEGMAVGGDLGPKRDGRTKRIGGKRRKGVVNGANSADGKVPERG</sequence>
<evidence type="ECO:0000313" key="2">
    <source>
        <dbReference type="EMBL" id="CAD7696057.1"/>
    </source>
</evidence>
<keyword evidence="3" id="KW-1185">Reference proteome</keyword>
<feature type="region of interest" description="Disordered" evidence="1">
    <location>
        <begin position="164"/>
        <end position="205"/>
    </location>
</feature>